<keyword evidence="1" id="KW-0472">Membrane</keyword>
<proteinExistence type="predicted"/>
<evidence type="ECO:0000313" key="2">
    <source>
        <dbReference type="EMBL" id="DAZ91365.1"/>
    </source>
</evidence>
<keyword evidence="1" id="KW-0812">Transmembrane</keyword>
<dbReference type="EMBL" id="BK059235">
    <property type="protein sequence ID" value="DAZ91365.1"/>
    <property type="molecule type" value="Genomic_DNA"/>
</dbReference>
<dbReference type="AlphaFoldDB" id="A0A9N7AAQ8"/>
<sequence>MMTFTFYLYILLNIMFLLATTPLMLATLIILIVCMVAIFTYSLTTTSWLSFIFFMLFISAMMIIFIYVASLASNEFITTSMPLPFVFIFLFSFLFLNPSTLLEDLTFFSVSTSITDATLTPNLMMKIYTPYISILSMFMIIYLFVALVVVAKNSSISKSPMRSYK</sequence>
<keyword evidence="2" id="KW-0496">Mitochondrion</keyword>
<feature type="transmembrane region" description="Helical" evidence="1">
    <location>
        <begin position="7"/>
        <end position="40"/>
    </location>
</feature>
<evidence type="ECO:0000256" key="1">
    <source>
        <dbReference type="SAM" id="Phobius"/>
    </source>
</evidence>
<geneLocation type="mitochondrion" evidence="2"/>
<protein>
    <submittedName>
        <fullName evidence="2">ND6</fullName>
    </submittedName>
</protein>
<reference evidence="2" key="1">
    <citation type="journal article" date="2021" name="Int. J. Mol. Sci.">
        <title>Mitochondrial Genomes, Phylogenetic Associations, and SNP Recovery for the Key Invasive Ponto-Caspian Amphipods in Europe.</title>
        <authorList>
            <person name="Mamos T."/>
            <person name="Grabowski M."/>
            <person name="Rewicz T."/>
            <person name="Bojko J."/>
            <person name="Strapagiel D."/>
            <person name="Burzynski A."/>
        </authorList>
    </citation>
    <scope>NUCLEOTIDE SEQUENCE</scope>
    <source>
        <strain evidence="2">PPOv0</strain>
    </source>
</reference>
<feature type="transmembrane region" description="Helical" evidence="1">
    <location>
        <begin position="76"/>
        <end position="96"/>
    </location>
</feature>
<reference evidence="2" key="2">
    <citation type="submission" date="2021-08" db="EMBL/GenBank/DDBJ databases">
        <authorList>
            <person name="Burzynski A."/>
        </authorList>
    </citation>
    <scope>NUCLEOTIDE SEQUENCE</scope>
    <source>
        <strain evidence="2">PPOv0</strain>
    </source>
</reference>
<keyword evidence="1" id="KW-1133">Transmembrane helix</keyword>
<organism evidence="2">
    <name type="scientific">Pandorites podoceroides</name>
    <dbReference type="NCBI Taxonomy" id="1842081"/>
    <lineage>
        <taxon>Eukaryota</taxon>
        <taxon>Metazoa</taxon>
        <taxon>Ecdysozoa</taxon>
        <taxon>Arthropoda</taxon>
        <taxon>Crustacea</taxon>
        <taxon>Multicrustacea</taxon>
        <taxon>Malacostraca</taxon>
        <taxon>Eumalacostraca</taxon>
        <taxon>Peracarida</taxon>
        <taxon>Amphipoda</taxon>
        <taxon>Senticaudata</taxon>
        <taxon>Gammarida</taxon>
        <taxon>Gammaridira</taxon>
        <taxon>Gammaroidea</taxon>
        <taxon>Pontogammaridae</taxon>
        <taxon>Pandorites</taxon>
    </lineage>
</organism>
<accession>A0A9N7AAQ8</accession>
<feature type="transmembrane region" description="Helical" evidence="1">
    <location>
        <begin position="131"/>
        <end position="151"/>
    </location>
</feature>
<name>A0A9N7AAQ8_9CRUS</name>
<feature type="transmembrane region" description="Helical" evidence="1">
    <location>
        <begin position="46"/>
        <end position="69"/>
    </location>
</feature>